<dbReference type="CDD" id="cd02440">
    <property type="entry name" value="AdoMet_MTases"/>
    <property type="match status" value="1"/>
</dbReference>
<accession>A0A2W2B6R9</accession>
<evidence type="ECO:0000256" key="1">
    <source>
        <dbReference type="ARBA" id="ARBA00008361"/>
    </source>
</evidence>
<dbReference type="EMBL" id="QKTW01000022">
    <property type="protein sequence ID" value="PZF71919.1"/>
    <property type="molecule type" value="Genomic_DNA"/>
</dbReference>
<dbReference type="SUPFAM" id="SSF53335">
    <property type="entry name" value="S-adenosyl-L-methionine-dependent methyltransferases"/>
    <property type="match status" value="1"/>
</dbReference>
<reference evidence="5 6" key="1">
    <citation type="submission" date="2018-06" db="EMBL/GenBank/DDBJ databases">
        <title>Mucibacter soli gen. nov., sp. nov., a new member of the family Chitinophagaceae producing mucin.</title>
        <authorList>
            <person name="Kim M.-K."/>
            <person name="Park S."/>
            <person name="Kim T.-S."/>
            <person name="Joung Y."/>
            <person name="Han J.-H."/>
            <person name="Kim S.B."/>
        </authorList>
    </citation>
    <scope>NUCLEOTIDE SEQUENCE [LARGE SCALE GENOMIC DNA]</scope>
    <source>
        <strain evidence="5 6">R1-15</strain>
    </source>
</reference>
<comment type="caution">
    <text evidence="5">The sequence shown here is derived from an EMBL/GenBank/DDBJ whole genome shotgun (WGS) entry which is preliminary data.</text>
</comment>
<keyword evidence="2 5" id="KW-0489">Methyltransferase</keyword>
<keyword evidence="3 5" id="KW-0808">Transferase</keyword>
<evidence type="ECO:0000313" key="6">
    <source>
        <dbReference type="Proteomes" id="UP000248745"/>
    </source>
</evidence>
<comment type="similarity">
    <text evidence="1">Belongs to the methyltransferase superfamily.</text>
</comment>
<sequence>MMDNFSNVADTYARYRPLSPLSLFQFLYEHVSRFENAWDVGTGNGQVATVLAEKFTKVYASDISQEQLNKARHKDNIEYIKARAEDAPKIPDNSIDLITVAQAIHWFDFDPFYAEVRRVARDGALFAAWTYNVVTIDPPTDKIIQHFYTDTVGPYWDKERRYIDEAYTTIPFPFQEIPSPIFDLTDEWTLDQLLGYLGTWSSVHHYREQKKEDPIDIIRPQLAAVWDKTEVKKMIWPVYLRLGKVNR</sequence>
<dbReference type="Proteomes" id="UP000248745">
    <property type="component" value="Unassembled WGS sequence"/>
</dbReference>
<protein>
    <submittedName>
        <fullName evidence="5">SAM-dependent methyltransferase</fullName>
    </submittedName>
</protein>
<name>A0A2W2B6R9_9BACT</name>
<evidence type="ECO:0000256" key="2">
    <source>
        <dbReference type="ARBA" id="ARBA00022603"/>
    </source>
</evidence>
<feature type="domain" description="Methyltransferase type 11" evidence="4">
    <location>
        <begin position="39"/>
        <end position="127"/>
    </location>
</feature>
<dbReference type="PANTHER" id="PTHR44942:SF4">
    <property type="entry name" value="METHYLTRANSFERASE TYPE 11 DOMAIN-CONTAINING PROTEIN"/>
    <property type="match status" value="1"/>
</dbReference>
<dbReference type="PANTHER" id="PTHR44942">
    <property type="entry name" value="METHYLTRANSF_11 DOMAIN-CONTAINING PROTEIN"/>
    <property type="match status" value="1"/>
</dbReference>
<evidence type="ECO:0000256" key="3">
    <source>
        <dbReference type="ARBA" id="ARBA00022679"/>
    </source>
</evidence>
<dbReference type="InterPro" id="IPR013216">
    <property type="entry name" value="Methyltransf_11"/>
</dbReference>
<dbReference type="AlphaFoldDB" id="A0A2W2B6R9"/>
<dbReference type="Pfam" id="PF08241">
    <property type="entry name" value="Methyltransf_11"/>
    <property type="match status" value="1"/>
</dbReference>
<dbReference type="OrthoDB" id="9797252at2"/>
<dbReference type="Gene3D" id="3.40.50.150">
    <property type="entry name" value="Vaccinia Virus protein VP39"/>
    <property type="match status" value="1"/>
</dbReference>
<organism evidence="5 6">
    <name type="scientific">Taibaiella soli</name>
    <dbReference type="NCBI Taxonomy" id="1649169"/>
    <lineage>
        <taxon>Bacteria</taxon>
        <taxon>Pseudomonadati</taxon>
        <taxon>Bacteroidota</taxon>
        <taxon>Chitinophagia</taxon>
        <taxon>Chitinophagales</taxon>
        <taxon>Chitinophagaceae</taxon>
        <taxon>Taibaiella</taxon>
    </lineage>
</organism>
<dbReference type="InterPro" id="IPR051052">
    <property type="entry name" value="Diverse_substrate_MTase"/>
</dbReference>
<dbReference type="InterPro" id="IPR029063">
    <property type="entry name" value="SAM-dependent_MTases_sf"/>
</dbReference>
<proteinExistence type="inferred from homology"/>
<evidence type="ECO:0000313" key="5">
    <source>
        <dbReference type="EMBL" id="PZF71919.1"/>
    </source>
</evidence>
<dbReference type="GO" id="GO:0008757">
    <property type="term" value="F:S-adenosylmethionine-dependent methyltransferase activity"/>
    <property type="evidence" value="ECO:0007669"/>
    <property type="project" value="InterPro"/>
</dbReference>
<dbReference type="GO" id="GO:0032259">
    <property type="term" value="P:methylation"/>
    <property type="evidence" value="ECO:0007669"/>
    <property type="project" value="UniProtKB-KW"/>
</dbReference>
<keyword evidence="6" id="KW-1185">Reference proteome</keyword>
<gene>
    <name evidence="5" type="ORF">DN068_16705</name>
</gene>
<evidence type="ECO:0000259" key="4">
    <source>
        <dbReference type="Pfam" id="PF08241"/>
    </source>
</evidence>